<dbReference type="Proteomes" id="UP000663881">
    <property type="component" value="Unassembled WGS sequence"/>
</dbReference>
<sequence>MGDEYWGTSSVTKKVNQQKIFDIDGT</sequence>
<evidence type="ECO:0000313" key="1">
    <source>
        <dbReference type="EMBL" id="CAF4420493.1"/>
    </source>
</evidence>
<feature type="non-terminal residue" evidence="1">
    <location>
        <position position="26"/>
    </location>
</feature>
<accession>A0A820QC60</accession>
<dbReference type="EMBL" id="CAJOAY010030628">
    <property type="protein sequence ID" value="CAF4420493.1"/>
    <property type="molecule type" value="Genomic_DNA"/>
</dbReference>
<evidence type="ECO:0000313" key="2">
    <source>
        <dbReference type="Proteomes" id="UP000663881"/>
    </source>
</evidence>
<dbReference type="AlphaFoldDB" id="A0A820QC60"/>
<reference evidence="1" key="1">
    <citation type="submission" date="2021-02" db="EMBL/GenBank/DDBJ databases">
        <authorList>
            <person name="Nowell W R."/>
        </authorList>
    </citation>
    <scope>NUCLEOTIDE SEQUENCE</scope>
</reference>
<name>A0A820QC60_9BILA</name>
<protein>
    <submittedName>
        <fullName evidence="1">Uncharacterized protein</fullName>
    </submittedName>
</protein>
<organism evidence="1 2">
    <name type="scientific">Adineta steineri</name>
    <dbReference type="NCBI Taxonomy" id="433720"/>
    <lineage>
        <taxon>Eukaryota</taxon>
        <taxon>Metazoa</taxon>
        <taxon>Spiralia</taxon>
        <taxon>Gnathifera</taxon>
        <taxon>Rotifera</taxon>
        <taxon>Eurotatoria</taxon>
        <taxon>Bdelloidea</taxon>
        <taxon>Adinetida</taxon>
        <taxon>Adinetidae</taxon>
        <taxon>Adineta</taxon>
    </lineage>
</organism>
<proteinExistence type="predicted"/>
<gene>
    <name evidence="1" type="ORF">OKA104_LOCUS52493</name>
</gene>
<comment type="caution">
    <text evidence="1">The sequence shown here is derived from an EMBL/GenBank/DDBJ whole genome shotgun (WGS) entry which is preliminary data.</text>
</comment>